<dbReference type="AlphaFoldDB" id="A0A644ZGY3"/>
<gene>
    <name evidence="1" type="ORF">SDC9_86744</name>
</gene>
<organism evidence="1">
    <name type="scientific">bioreactor metagenome</name>
    <dbReference type="NCBI Taxonomy" id="1076179"/>
    <lineage>
        <taxon>unclassified sequences</taxon>
        <taxon>metagenomes</taxon>
        <taxon>ecological metagenomes</taxon>
    </lineage>
</organism>
<name>A0A644ZGY3_9ZZZZ</name>
<protein>
    <submittedName>
        <fullName evidence="1">Uncharacterized protein</fullName>
    </submittedName>
</protein>
<dbReference type="EMBL" id="VSSQ01008878">
    <property type="protein sequence ID" value="MPM40106.1"/>
    <property type="molecule type" value="Genomic_DNA"/>
</dbReference>
<evidence type="ECO:0000313" key="1">
    <source>
        <dbReference type="EMBL" id="MPM40106.1"/>
    </source>
</evidence>
<proteinExistence type="predicted"/>
<accession>A0A644ZGY3</accession>
<comment type="caution">
    <text evidence="1">The sequence shown here is derived from an EMBL/GenBank/DDBJ whole genome shotgun (WGS) entry which is preliminary data.</text>
</comment>
<reference evidence="1" key="1">
    <citation type="submission" date="2019-08" db="EMBL/GenBank/DDBJ databases">
        <authorList>
            <person name="Kucharzyk K."/>
            <person name="Murdoch R.W."/>
            <person name="Higgins S."/>
            <person name="Loffler F."/>
        </authorList>
    </citation>
    <scope>NUCLEOTIDE SEQUENCE</scope>
</reference>
<sequence>MFALMISHKSQNRLVKRRDSLIDFNPKETTLPSPERGVFSRYTPNQAQKAQVPMPYRANLTSKRPERMNQIVSKMRKNTKKCQRSSLSKRFSPLFLSGILCSPLFWNHNRPLFLSCRFFHRNKDPADTWESSLKTGRVFLPF</sequence>